<evidence type="ECO:0000313" key="2">
    <source>
        <dbReference type="Proteomes" id="UP000324517"/>
    </source>
</evidence>
<dbReference type="OrthoDB" id="2935849at2"/>
<dbReference type="AlphaFoldDB" id="A0A5D4TDF9"/>
<reference evidence="1 2" key="1">
    <citation type="submission" date="2019-08" db="EMBL/GenBank/DDBJ databases">
        <title>Bacillus genomes from the desert of Cuatro Cienegas, Coahuila.</title>
        <authorList>
            <person name="Olmedo-Alvarez G."/>
        </authorList>
    </citation>
    <scope>NUCLEOTIDE SEQUENCE [LARGE SCALE GENOMIC DNA]</scope>
    <source>
        <strain evidence="1 2">CH98b_3T</strain>
    </source>
</reference>
<dbReference type="Proteomes" id="UP000324517">
    <property type="component" value="Unassembled WGS sequence"/>
</dbReference>
<organism evidence="1 2">
    <name type="scientific">Sutcliffiella horikoshii</name>
    <dbReference type="NCBI Taxonomy" id="79883"/>
    <lineage>
        <taxon>Bacteria</taxon>
        <taxon>Bacillati</taxon>
        <taxon>Bacillota</taxon>
        <taxon>Bacilli</taxon>
        <taxon>Bacillales</taxon>
        <taxon>Bacillaceae</taxon>
        <taxon>Sutcliffiella</taxon>
    </lineage>
</organism>
<name>A0A5D4TDF9_9BACI</name>
<sequence length="67" mass="7338">MSIEVQHANLKVAFKRGFTLSPELSAEEALKAVLQAVKNGEAKEVNIAVEYSDEDADTLADSEEEEE</sequence>
<dbReference type="EMBL" id="VTET01000002">
    <property type="protein sequence ID" value="TYS73647.1"/>
    <property type="molecule type" value="Genomic_DNA"/>
</dbReference>
<accession>A0A5D4TDF9</accession>
<gene>
    <name evidence="1" type="ORF">FZC75_04775</name>
</gene>
<protein>
    <submittedName>
        <fullName evidence="1">Uncharacterized protein</fullName>
    </submittedName>
</protein>
<comment type="caution">
    <text evidence="1">The sequence shown here is derived from an EMBL/GenBank/DDBJ whole genome shotgun (WGS) entry which is preliminary data.</text>
</comment>
<evidence type="ECO:0000313" key="1">
    <source>
        <dbReference type="EMBL" id="TYS73647.1"/>
    </source>
</evidence>
<dbReference type="RefSeq" id="WP_148978607.1">
    <property type="nucleotide sequence ID" value="NZ_JBNILM010000003.1"/>
</dbReference>
<proteinExistence type="predicted"/>